<feature type="transmembrane region" description="Helical" evidence="10">
    <location>
        <begin position="151"/>
        <end position="168"/>
    </location>
</feature>
<feature type="transmembrane region" description="Helical" evidence="10">
    <location>
        <begin position="372"/>
        <end position="393"/>
    </location>
</feature>
<feature type="transmembrane region" description="Helical" evidence="10">
    <location>
        <begin position="475"/>
        <end position="499"/>
    </location>
</feature>
<feature type="transmembrane region" description="Helical" evidence="10">
    <location>
        <begin position="338"/>
        <end position="360"/>
    </location>
</feature>
<dbReference type="Proteomes" id="UP000011014">
    <property type="component" value="Unassembled WGS sequence"/>
</dbReference>
<dbReference type="Gene3D" id="1.20.1250.20">
    <property type="entry name" value="MFS general substrate transporter like domains"/>
    <property type="match status" value="1"/>
</dbReference>
<gene>
    <name evidence="11" type="ORF">GSOID_T00018805001</name>
</gene>
<feature type="transmembrane region" description="Helical" evidence="10">
    <location>
        <begin position="301"/>
        <end position="318"/>
    </location>
</feature>
<dbReference type="Pfam" id="PF05978">
    <property type="entry name" value="UNC-93"/>
    <property type="match status" value="1"/>
</dbReference>
<dbReference type="InterPro" id="IPR010291">
    <property type="entry name" value="Ion_channel_UNC-93"/>
</dbReference>
<sequence>MGKDWKLINVVLLGLGFMLVFTAFQTTSMIGKYVTDSVKKEKMETSEFSDMFVVFKEANYDEYVELYQMYEAEIVEEYADEIAIEKMKMDLIDSQYGDGFISMSIVYAVFALSNFTAPAIVKLFGHKGTMFVSGLTYLIYIITFLNPTPTFLYTASMILGFGAAYIWTAQGDFLHLQSPDEKLMSRNTGIFWCMFQSSLLVGNIYIMIAWKGESYVSSEMRTTLFTIFAILASVGCSIFLLLKGKCCGPETRYDEVPVEEQELKGENDEKNVSEPEESQGALKTISSSIKAAFKLLVTKKMLLIAPLFMYSGFELSYFSGVHPTTVGNSKNMADSSSAVGMAGLFVGIGEVLGGGIFVFGAKMMENISRTKILMGCCTLHIAAYGLSLCNYPFSANLDATDNLPTLGILSETSREVAIAIAFLLGLGDAGVNNVIYTSITKGFPEDTTSAFALMKFIQSATCALCFFISNSINLFMAITILLSFLFLSLVTFTFFYYSFYDLVKETPRNETPRNELKILVQKLSEQLGNLSAEQSLSGGASRVASPT</sequence>
<feature type="transmembrane region" description="Helical" evidence="10">
    <location>
        <begin position="448"/>
        <end position="469"/>
    </location>
</feature>
<organism evidence="11">
    <name type="scientific">Oikopleura dioica</name>
    <name type="common">Tunicate</name>
    <dbReference type="NCBI Taxonomy" id="34765"/>
    <lineage>
        <taxon>Eukaryota</taxon>
        <taxon>Metazoa</taxon>
        <taxon>Chordata</taxon>
        <taxon>Tunicata</taxon>
        <taxon>Appendicularia</taxon>
        <taxon>Copelata</taxon>
        <taxon>Oikopleuridae</taxon>
        <taxon>Oikopleura</taxon>
    </lineage>
</organism>
<evidence type="ECO:0000256" key="7">
    <source>
        <dbReference type="ARBA" id="ARBA00040302"/>
    </source>
</evidence>
<evidence type="ECO:0000256" key="5">
    <source>
        <dbReference type="ARBA" id="ARBA00023136"/>
    </source>
</evidence>
<feature type="transmembrane region" description="Helical" evidence="10">
    <location>
        <begin position="99"/>
        <end position="121"/>
    </location>
</feature>
<accession>E4Y5D4</accession>
<comment type="similarity">
    <text evidence="2">Belongs to the unc-93 family.</text>
</comment>
<dbReference type="InterPro" id="IPR051617">
    <property type="entry name" value="UNC-93-like_regulator"/>
</dbReference>
<evidence type="ECO:0000256" key="3">
    <source>
        <dbReference type="ARBA" id="ARBA00022692"/>
    </source>
</evidence>
<dbReference type="InterPro" id="IPR036259">
    <property type="entry name" value="MFS_trans_sf"/>
</dbReference>
<dbReference type="EMBL" id="FN654286">
    <property type="protein sequence ID" value="CBY30861.1"/>
    <property type="molecule type" value="Genomic_DNA"/>
</dbReference>
<feature type="transmembrane region" description="Helical" evidence="10">
    <location>
        <begin position="222"/>
        <end position="242"/>
    </location>
</feature>
<evidence type="ECO:0000256" key="10">
    <source>
        <dbReference type="SAM" id="Phobius"/>
    </source>
</evidence>
<protein>
    <recommendedName>
        <fullName evidence="7">UNC93-like protein MFSD11</fullName>
    </recommendedName>
    <alternativeName>
        <fullName evidence="8">Major facilitator superfamily domain-containing protein 11</fullName>
    </alternativeName>
</protein>
<dbReference type="AlphaFoldDB" id="E4Y5D4"/>
<keyword evidence="4 10" id="KW-1133">Transmembrane helix</keyword>
<dbReference type="PANTHER" id="PTHR23294:SF0">
    <property type="entry name" value="UNC93-LIKE PROTEIN MFSD11"/>
    <property type="match status" value="1"/>
</dbReference>
<feature type="region of interest" description="Disordered" evidence="9">
    <location>
        <begin position="260"/>
        <end position="279"/>
    </location>
</feature>
<feature type="transmembrane region" description="Helical" evidence="10">
    <location>
        <begin position="416"/>
        <end position="436"/>
    </location>
</feature>
<feature type="compositionally biased region" description="Basic and acidic residues" evidence="9">
    <location>
        <begin position="260"/>
        <end position="273"/>
    </location>
</feature>
<evidence type="ECO:0000256" key="2">
    <source>
        <dbReference type="ARBA" id="ARBA00009172"/>
    </source>
</evidence>
<evidence type="ECO:0000256" key="9">
    <source>
        <dbReference type="SAM" id="MobiDB-lite"/>
    </source>
</evidence>
<proteinExistence type="inferred from homology"/>
<feature type="transmembrane region" description="Helical" evidence="10">
    <location>
        <begin position="189"/>
        <end position="210"/>
    </location>
</feature>
<keyword evidence="3 10" id="KW-0812">Transmembrane</keyword>
<reference evidence="11" key="1">
    <citation type="journal article" date="2010" name="Science">
        <title>Plasticity of animal genome architecture unmasked by rapid evolution of a pelagic tunicate.</title>
        <authorList>
            <person name="Denoeud F."/>
            <person name="Henriet S."/>
            <person name="Mungpakdee S."/>
            <person name="Aury J.M."/>
            <person name="Da Silva C."/>
            <person name="Brinkmann H."/>
            <person name="Mikhaleva J."/>
            <person name="Olsen L.C."/>
            <person name="Jubin C."/>
            <person name="Canestro C."/>
            <person name="Bouquet J.M."/>
            <person name="Danks G."/>
            <person name="Poulain J."/>
            <person name="Campsteijn C."/>
            <person name="Adamski M."/>
            <person name="Cross I."/>
            <person name="Yadetie F."/>
            <person name="Muffato M."/>
            <person name="Louis A."/>
            <person name="Butcher S."/>
            <person name="Tsagkogeorga G."/>
            <person name="Konrad A."/>
            <person name="Singh S."/>
            <person name="Jensen M.F."/>
            <person name="Cong E.H."/>
            <person name="Eikeseth-Otteraa H."/>
            <person name="Noel B."/>
            <person name="Anthouard V."/>
            <person name="Porcel B.M."/>
            <person name="Kachouri-Lafond R."/>
            <person name="Nishino A."/>
            <person name="Ugolini M."/>
            <person name="Chourrout P."/>
            <person name="Nishida H."/>
            <person name="Aasland R."/>
            <person name="Huzurbazar S."/>
            <person name="Westhof E."/>
            <person name="Delsuc F."/>
            <person name="Lehrach H."/>
            <person name="Reinhardt R."/>
            <person name="Weissenbach J."/>
            <person name="Roy S.W."/>
            <person name="Artiguenave F."/>
            <person name="Postlethwait J.H."/>
            <person name="Manak J.R."/>
            <person name="Thompson E.M."/>
            <person name="Jaillon O."/>
            <person name="Du Pasquier L."/>
            <person name="Boudinot P."/>
            <person name="Liberles D.A."/>
            <person name="Volff J.N."/>
            <person name="Philippe H."/>
            <person name="Lenhard B."/>
            <person name="Roest Crollius H."/>
            <person name="Wincker P."/>
            <person name="Chourrout D."/>
        </authorList>
    </citation>
    <scope>NUCLEOTIDE SEQUENCE [LARGE SCALE GENOMIC DNA]</scope>
</reference>
<keyword evidence="6" id="KW-0325">Glycoprotein</keyword>
<keyword evidence="5 10" id="KW-0472">Membrane</keyword>
<comment type="subcellular location">
    <subcellularLocation>
        <location evidence="1">Membrane</location>
        <topology evidence="1">Multi-pass membrane protein</topology>
    </subcellularLocation>
</comment>
<evidence type="ECO:0000256" key="1">
    <source>
        <dbReference type="ARBA" id="ARBA00004141"/>
    </source>
</evidence>
<name>E4Y5D4_OIKDI</name>
<dbReference type="GO" id="GO:0016020">
    <property type="term" value="C:membrane"/>
    <property type="evidence" value="ECO:0007669"/>
    <property type="project" value="UniProtKB-SubCell"/>
</dbReference>
<dbReference type="PANTHER" id="PTHR23294">
    <property type="entry name" value="ET TRANSLATION PRODUCT-RELATED"/>
    <property type="match status" value="1"/>
</dbReference>
<feature type="transmembrane region" description="Helical" evidence="10">
    <location>
        <begin position="7"/>
        <end position="24"/>
    </location>
</feature>
<dbReference type="SUPFAM" id="SSF103473">
    <property type="entry name" value="MFS general substrate transporter"/>
    <property type="match status" value="1"/>
</dbReference>
<evidence type="ECO:0000256" key="6">
    <source>
        <dbReference type="ARBA" id="ARBA00023180"/>
    </source>
</evidence>
<evidence type="ECO:0000256" key="8">
    <source>
        <dbReference type="ARBA" id="ARBA00041910"/>
    </source>
</evidence>
<evidence type="ECO:0000313" key="11">
    <source>
        <dbReference type="EMBL" id="CBY30861.1"/>
    </source>
</evidence>
<feature type="transmembrane region" description="Helical" evidence="10">
    <location>
        <begin position="128"/>
        <end position="145"/>
    </location>
</feature>
<evidence type="ECO:0000256" key="4">
    <source>
        <dbReference type="ARBA" id="ARBA00022989"/>
    </source>
</evidence>